<organism evidence="4 5">
    <name type="scientific">Vogesella oryzagri</name>
    <dbReference type="NCBI Taxonomy" id="3160864"/>
    <lineage>
        <taxon>Bacteria</taxon>
        <taxon>Pseudomonadati</taxon>
        <taxon>Pseudomonadota</taxon>
        <taxon>Betaproteobacteria</taxon>
        <taxon>Neisseriales</taxon>
        <taxon>Chromobacteriaceae</taxon>
        <taxon>Vogesella</taxon>
    </lineage>
</organism>
<feature type="domain" description="S1 motif" evidence="2">
    <location>
        <begin position="427"/>
        <end position="489"/>
    </location>
</feature>
<dbReference type="InterPro" id="IPR001900">
    <property type="entry name" value="RNase_II/R"/>
</dbReference>
<sequence>MRNALANHRANLATIATWAMFSRGLAPEFSVAVNKQLGQITGPAVADDSSIRDLTGLLWCSIDNDDSRDLDQLTAIECQARGATRVFVAVADVDALVTRDSAIDEHARLNTTTVYTSARIFPMLPERLSTDLTSLNVNENRLALVNEMAFSGDGILAHSTLYRAMVRNKAQLAYDAVSAWIEGEGELPEAAHGIAGLPAALRMQDELAQKLRVLRRAQGSLEFETFQPKALFQGDRIAEIRQQPQNRARQLIEELMIATNGCTARFLAEQGSASLRRVVRSPERWQRIVEVAHDYGVSLPKQPDSTALEAFLARQHKADPLRFPDLSLVIVKLMGSGEYVVERPHALPIGHFGLAVQDYMHSTAPNRRYPDLITLRLIKAALAGHPPPYSNEELEELASHCTTQEDAAKKVERQLRKSEAALLLHSRIGQKFDAVVTGLSDSGSWVRIFDPPAEGRLKGELPALKVGQLLRVQLVSTSVERGFIDFVLPHQASH</sequence>
<dbReference type="RefSeq" id="WP_349585580.1">
    <property type="nucleotide sequence ID" value="NZ_JBEFLD010000003.1"/>
</dbReference>
<dbReference type="SUPFAM" id="SSF50249">
    <property type="entry name" value="Nucleic acid-binding proteins"/>
    <property type="match status" value="1"/>
</dbReference>
<evidence type="ECO:0000259" key="3">
    <source>
        <dbReference type="SMART" id="SM00955"/>
    </source>
</evidence>
<protein>
    <submittedName>
        <fullName evidence="4">RNB domain-containing ribonuclease</fullName>
    </submittedName>
</protein>
<dbReference type="Pfam" id="PF00773">
    <property type="entry name" value="RNB"/>
    <property type="match status" value="1"/>
</dbReference>
<evidence type="ECO:0000256" key="1">
    <source>
        <dbReference type="SAM" id="Coils"/>
    </source>
</evidence>
<dbReference type="InterPro" id="IPR003029">
    <property type="entry name" value="S1_domain"/>
</dbReference>
<proteinExistence type="predicted"/>
<accession>A0ABV1M276</accession>
<dbReference type="Pfam" id="PF18614">
    <property type="entry name" value="RNase_II_C_S1"/>
    <property type="match status" value="1"/>
</dbReference>
<reference evidence="4" key="1">
    <citation type="submission" date="2024-06" db="EMBL/GenBank/DDBJ databases">
        <title>Genome sequence of Vogesella sp. MAHUQ-64.</title>
        <authorList>
            <person name="Huq M.A."/>
        </authorList>
    </citation>
    <scope>NUCLEOTIDE SEQUENCE</scope>
    <source>
        <strain evidence="4">MAHUQ-64</strain>
    </source>
</reference>
<feature type="coiled-coil region" evidence="1">
    <location>
        <begin position="394"/>
        <end position="421"/>
    </location>
</feature>
<evidence type="ECO:0000313" key="5">
    <source>
        <dbReference type="Proteomes" id="UP001433638"/>
    </source>
</evidence>
<keyword evidence="1" id="KW-0175">Coiled coil</keyword>
<name>A0ABV1M276_9NEIS</name>
<dbReference type="InterPro" id="IPR050180">
    <property type="entry name" value="RNR_Ribonuclease"/>
</dbReference>
<dbReference type="SMART" id="SM00316">
    <property type="entry name" value="S1"/>
    <property type="match status" value="1"/>
</dbReference>
<gene>
    <name evidence="4" type="ORF">ABNW52_06465</name>
</gene>
<dbReference type="Proteomes" id="UP001433638">
    <property type="component" value="Unassembled WGS sequence"/>
</dbReference>
<comment type="caution">
    <text evidence="4">The sequence shown here is derived from an EMBL/GenBank/DDBJ whole genome shotgun (WGS) entry which is preliminary data.</text>
</comment>
<evidence type="ECO:0000259" key="2">
    <source>
        <dbReference type="SMART" id="SM00316"/>
    </source>
</evidence>
<keyword evidence="5" id="KW-1185">Reference proteome</keyword>
<dbReference type="PANTHER" id="PTHR23355:SF37">
    <property type="entry name" value="EXORIBONUCLEASE 2"/>
    <property type="match status" value="1"/>
</dbReference>
<dbReference type="InterPro" id="IPR040596">
    <property type="entry name" value="RNase_II_C_S1"/>
</dbReference>
<dbReference type="SMART" id="SM00955">
    <property type="entry name" value="RNB"/>
    <property type="match status" value="1"/>
</dbReference>
<dbReference type="PANTHER" id="PTHR23355">
    <property type="entry name" value="RIBONUCLEASE"/>
    <property type="match status" value="1"/>
</dbReference>
<evidence type="ECO:0000313" key="4">
    <source>
        <dbReference type="EMBL" id="MEQ6290253.1"/>
    </source>
</evidence>
<feature type="domain" description="RNB" evidence="3">
    <location>
        <begin position="51"/>
        <end position="384"/>
    </location>
</feature>
<dbReference type="EMBL" id="JBEFLD010000003">
    <property type="protein sequence ID" value="MEQ6290253.1"/>
    <property type="molecule type" value="Genomic_DNA"/>
</dbReference>
<dbReference type="InterPro" id="IPR012340">
    <property type="entry name" value="NA-bd_OB-fold"/>
</dbReference>